<keyword evidence="2" id="KW-1185">Reference proteome</keyword>
<evidence type="ECO:0008006" key="3">
    <source>
        <dbReference type="Google" id="ProtNLM"/>
    </source>
</evidence>
<gene>
    <name evidence="1" type="ORF">E1O70_15250</name>
</gene>
<dbReference type="Proteomes" id="UP000298003">
    <property type="component" value="Unassembled WGS sequence"/>
</dbReference>
<comment type="caution">
    <text evidence="1">The sequence shown here is derived from an EMBL/GenBank/DDBJ whole genome shotgun (WGS) entry which is preliminary data.</text>
</comment>
<dbReference type="AlphaFoldDB" id="A0A4Y8R033"/>
<reference evidence="1 2" key="1">
    <citation type="submission" date="2019-03" db="EMBL/GenBank/DDBJ databases">
        <title>Cellulosimicrobium funkei JCM14302 Assembly.</title>
        <authorList>
            <person name="Dou T."/>
        </authorList>
    </citation>
    <scope>NUCLEOTIDE SEQUENCE [LARGE SCALE GENOMIC DNA]</scope>
    <source>
        <strain evidence="1 2">JCM 14302</strain>
    </source>
</reference>
<accession>A0A4Y8R033</accession>
<dbReference type="GeneID" id="95685847"/>
<protein>
    <recommendedName>
        <fullName evidence="3">DNA modification methylase</fullName>
    </recommendedName>
</protein>
<dbReference type="RefSeq" id="WP_082774771.1">
    <property type="nucleotide sequence ID" value="NZ_CBDRLA010000038.1"/>
</dbReference>
<organism evidence="1 2">
    <name type="scientific">Cellulosimicrobium funkei</name>
    <dbReference type="NCBI Taxonomy" id="264251"/>
    <lineage>
        <taxon>Bacteria</taxon>
        <taxon>Bacillati</taxon>
        <taxon>Actinomycetota</taxon>
        <taxon>Actinomycetes</taxon>
        <taxon>Micrococcales</taxon>
        <taxon>Promicromonosporaceae</taxon>
        <taxon>Cellulosimicrobium</taxon>
    </lineage>
</organism>
<evidence type="ECO:0000313" key="1">
    <source>
        <dbReference type="EMBL" id="TFF06530.1"/>
    </source>
</evidence>
<dbReference type="EMBL" id="SOZH01000009">
    <property type="protein sequence ID" value="TFF06530.1"/>
    <property type="molecule type" value="Genomic_DNA"/>
</dbReference>
<sequence length="143" mass="14594">MPLLVAGVALASACSPIETNRPYSPSDGLRVDLTSELRGLNLLVVSAEDGEPGALVGAFANDSTEDVEFDVTPEGGAPVTIPVAAGETVYLGAEDGFDAQIGRVDAAPGAMLPVTVSTTTGEEQTLSLPVLDGTLEEYAHLLP</sequence>
<proteinExistence type="predicted"/>
<evidence type="ECO:0000313" key="2">
    <source>
        <dbReference type="Proteomes" id="UP000298003"/>
    </source>
</evidence>
<name>A0A4Y8R033_9MICO</name>